<keyword evidence="10" id="KW-1185">Reference proteome</keyword>
<dbReference type="EMBL" id="FCON02000117">
    <property type="protein sequence ID" value="SAL82299.1"/>
    <property type="molecule type" value="Genomic_DNA"/>
</dbReference>
<evidence type="ECO:0000256" key="1">
    <source>
        <dbReference type="ARBA" id="ARBA00022670"/>
    </source>
</evidence>
<dbReference type="GO" id="GO:0008240">
    <property type="term" value="F:tripeptidyl-peptidase activity"/>
    <property type="evidence" value="ECO:0007669"/>
    <property type="project" value="TreeGrafter"/>
</dbReference>
<evidence type="ECO:0000256" key="4">
    <source>
        <dbReference type="ARBA" id="ARBA00022825"/>
    </source>
</evidence>
<evidence type="ECO:0000256" key="5">
    <source>
        <dbReference type="ARBA" id="ARBA00022837"/>
    </source>
</evidence>
<name>A0A158KNH5_9BURK</name>
<dbReference type="SUPFAM" id="SSF52743">
    <property type="entry name" value="Subtilisin-like"/>
    <property type="match status" value="1"/>
</dbReference>
<sequence length="523" mass="53996">MARHPLSGSDRAPYNGAHAIGKADPAERLEVTVLVRRRSHDAFAARVSSLAAAKPADRHIAHDEFARQFSADPADLAAVKTFAGQHGLSIVGEDATRRTVILSGTVAQFDDAFGVELQQFEHEGGSYRGRTGAVQLPDELKDVVQAVLGLDNRPQARPNFRHRQPHGNVRWQASAHGTTSFTPVQLASLYDFPAGNGQGQCIGLIELGGGYRPADLKKYFAELGITAPKVSAVSVDHAKNQPTGDANGPDGEVMLDIEVAGAVAPAAHIAVYFAPNTDAGFLDAVTTAIHDKTNKPSVISISWAGPESAWTQQAMTAFDQAFQSAAMLGITICVASGDSGSSDGVGDGKDHVNFPSSSPYALSCGGTSVQASNGAIVKETVWNDGANGGASGGGVSTVFPLPAWQEGLKVTHAGGKASALAMRGVPDVAGDADPATGYDVRVDGSDTVFGGTSAVAPLWAGLIARINASKGAPVGYINPALYKTSTCLVDITQGNNGDFYASPGWDACTGLGRPDGTKVAGVV</sequence>
<dbReference type="GO" id="GO:0006508">
    <property type="term" value="P:proteolysis"/>
    <property type="evidence" value="ECO:0007669"/>
    <property type="project" value="UniProtKB-KW"/>
</dbReference>
<keyword evidence="2 7" id="KW-0479">Metal-binding</keyword>
<feature type="domain" description="Peptidase S53" evidence="8">
    <location>
        <begin position="180"/>
        <end position="523"/>
    </location>
</feature>
<comment type="caution">
    <text evidence="9">The sequence shown here is derived from an EMBL/GenBank/DDBJ whole genome shotgun (WGS) entry which is preliminary data.</text>
</comment>
<dbReference type="InterPro" id="IPR036852">
    <property type="entry name" value="Peptidase_S8/S53_dom_sf"/>
</dbReference>
<dbReference type="PANTHER" id="PTHR14218">
    <property type="entry name" value="PROTEASE S8 TRIPEPTIDYL PEPTIDASE I CLN2"/>
    <property type="match status" value="1"/>
</dbReference>
<feature type="active site" description="Charge relay system" evidence="7">
    <location>
        <position position="256"/>
    </location>
</feature>
<dbReference type="InterPro" id="IPR030400">
    <property type="entry name" value="Sedolisin_dom"/>
</dbReference>
<dbReference type="OrthoDB" id="9002785at2"/>
<dbReference type="GO" id="GO:0046872">
    <property type="term" value="F:metal ion binding"/>
    <property type="evidence" value="ECO:0007669"/>
    <property type="project" value="UniProtKB-UniRule"/>
</dbReference>
<evidence type="ECO:0000313" key="10">
    <source>
        <dbReference type="Proteomes" id="UP000054770"/>
    </source>
</evidence>
<proteinExistence type="predicted"/>
<evidence type="ECO:0000259" key="8">
    <source>
        <dbReference type="PROSITE" id="PS51695"/>
    </source>
</evidence>
<dbReference type="CDD" id="cd11377">
    <property type="entry name" value="Pro-peptidase_S53"/>
    <property type="match status" value="1"/>
</dbReference>
<dbReference type="PANTHER" id="PTHR14218:SF15">
    <property type="entry name" value="TRIPEPTIDYL-PEPTIDASE 1"/>
    <property type="match status" value="1"/>
</dbReference>
<protein>
    <submittedName>
        <fullName evidence="9">Peptidase S53 propeptide</fullName>
    </submittedName>
</protein>
<dbReference type="SMART" id="SM00944">
    <property type="entry name" value="Pro-kuma_activ"/>
    <property type="match status" value="1"/>
</dbReference>
<reference evidence="9" key="1">
    <citation type="submission" date="2016-01" db="EMBL/GenBank/DDBJ databases">
        <authorList>
            <person name="Peeters C."/>
        </authorList>
    </citation>
    <scope>NUCLEOTIDE SEQUENCE [LARGE SCALE GENOMIC DNA]</scope>
    <source>
        <strain evidence="9">LMG 22940</strain>
    </source>
</reference>
<dbReference type="PROSITE" id="PS51695">
    <property type="entry name" value="SEDOLISIN"/>
    <property type="match status" value="1"/>
</dbReference>
<feature type="binding site" evidence="7">
    <location>
        <position position="504"/>
    </location>
    <ligand>
        <name>Ca(2+)</name>
        <dbReference type="ChEBI" id="CHEBI:29108"/>
    </ligand>
</feature>
<dbReference type="Pfam" id="PF09286">
    <property type="entry name" value="Pro-kuma_activ"/>
    <property type="match status" value="1"/>
</dbReference>
<evidence type="ECO:0000256" key="6">
    <source>
        <dbReference type="ARBA" id="ARBA00023145"/>
    </source>
</evidence>
<keyword evidence="4 7" id="KW-0720">Serine protease</keyword>
<comment type="cofactor">
    <cofactor evidence="7">
        <name>Ca(2+)</name>
        <dbReference type="ChEBI" id="CHEBI:29108"/>
    </cofactor>
    <text evidence="7">Binds 1 Ca(2+) ion per subunit.</text>
</comment>
<dbReference type="InterPro" id="IPR015366">
    <property type="entry name" value="S53_propep"/>
</dbReference>
<feature type="active site" description="Charge relay system" evidence="7">
    <location>
        <position position="453"/>
    </location>
</feature>
<dbReference type="InterPro" id="IPR050819">
    <property type="entry name" value="Tripeptidyl-peptidase_I"/>
</dbReference>
<keyword evidence="1 7" id="KW-0645">Protease</keyword>
<keyword evidence="3 7" id="KW-0378">Hydrolase</keyword>
<feature type="binding site" evidence="7">
    <location>
        <position position="490"/>
    </location>
    <ligand>
        <name>Ca(2+)</name>
        <dbReference type="ChEBI" id="CHEBI:29108"/>
    </ligand>
</feature>
<dbReference type="RefSeq" id="WP_087648408.1">
    <property type="nucleotide sequence ID" value="NZ_FCON02000117.1"/>
</dbReference>
<accession>A0A158KNH5</accession>
<keyword evidence="5 7" id="KW-0106">Calcium</keyword>
<evidence type="ECO:0000256" key="3">
    <source>
        <dbReference type="ARBA" id="ARBA00022801"/>
    </source>
</evidence>
<keyword evidence="6" id="KW-0865">Zymogen</keyword>
<evidence type="ECO:0000256" key="7">
    <source>
        <dbReference type="PROSITE-ProRule" id="PRU01032"/>
    </source>
</evidence>
<dbReference type="GO" id="GO:0004252">
    <property type="term" value="F:serine-type endopeptidase activity"/>
    <property type="evidence" value="ECO:0007669"/>
    <property type="project" value="UniProtKB-UniRule"/>
</dbReference>
<dbReference type="SUPFAM" id="SSF54897">
    <property type="entry name" value="Protease propeptides/inhibitors"/>
    <property type="match status" value="1"/>
</dbReference>
<dbReference type="AlphaFoldDB" id="A0A158KNH5"/>
<feature type="binding site" evidence="7">
    <location>
        <position position="506"/>
    </location>
    <ligand>
        <name>Ca(2+)</name>
        <dbReference type="ChEBI" id="CHEBI:29108"/>
    </ligand>
</feature>
<dbReference type="Proteomes" id="UP000054770">
    <property type="component" value="Unassembled WGS sequence"/>
</dbReference>
<evidence type="ECO:0000256" key="2">
    <source>
        <dbReference type="ARBA" id="ARBA00022723"/>
    </source>
</evidence>
<feature type="active site" description="Charge relay system" evidence="7">
    <location>
        <position position="252"/>
    </location>
</feature>
<evidence type="ECO:0000313" key="9">
    <source>
        <dbReference type="EMBL" id="SAL82299.1"/>
    </source>
</evidence>
<dbReference type="CDD" id="cd04056">
    <property type="entry name" value="Peptidases_S53"/>
    <property type="match status" value="1"/>
</dbReference>
<dbReference type="Gene3D" id="3.40.50.200">
    <property type="entry name" value="Peptidase S8/S53 domain"/>
    <property type="match status" value="1"/>
</dbReference>
<gene>
    <name evidence="9" type="ORF">AWB68_06466</name>
</gene>
<feature type="binding site" evidence="7">
    <location>
        <position position="491"/>
    </location>
    <ligand>
        <name>Ca(2+)</name>
        <dbReference type="ChEBI" id="CHEBI:29108"/>
    </ligand>
</feature>
<organism evidence="9 10">
    <name type="scientific">Caballeronia choica</name>
    <dbReference type="NCBI Taxonomy" id="326476"/>
    <lineage>
        <taxon>Bacteria</taxon>
        <taxon>Pseudomonadati</taxon>
        <taxon>Pseudomonadota</taxon>
        <taxon>Betaproteobacteria</taxon>
        <taxon>Burkholderiales</taxon>
        <taxon>Burkholderiaceae</taxon>
        <taxon>Caballeronia</taxon>
    </lineage>
</organism>